<comment type="caution">
    <text evidence="2">The sequence shown here is derived from an EMBL/GenBank/DDBJ whole genome shotgun (WGS) entry which is preliminary data.</text>
</comment>
<gene>
    <name evidence="2" type="ORF">XFF6991_150271</name>
</gene>
<evidence type="ECO:0000313" key="3">
    <source>
        <dbReference type="Proteomes" id="UP000234345"/>
    </source>
</evidence>
<dbReference type="InterPro" id="IPR013321">
    <property type="entry name" value="Arc_rbn_hlx_hlx"/>
</dbReference>
<name>A0A7Z7IXV3_XANCH</name>
<evidence type="ECO:0000313" key="2">
    <source>
        <dbReference type="EMBL" id="SOO22510.1"/>
    </source>
</evidence>
<accession>A0A7Z7IXV3</accession>
<dbReference type="Proteomes" id="UP000234345">
    <property type="component" value="Unassembled WGS sequence"/>
</dbReference>
<dbReference type="GO" id="GO:0006355">
    <property type="term" value="P:regulation of DNA-templated transcription"/>
    <property type="evidence" value="ECO:0007669"/>
    <property type="project" value="InterPro"/>
</dbReference>
<dbReference type="GO" id="GO:0003677">
    <property type="term" value="F:DNA binding"/>
    <property type="evidence" value="ECO:0007669"/>
    <property type="project" value="InterPro"/>
</dbReference>
<proteinExistence type="predicted"/>
<reference evidence="2 3" key="1">
    <citation type="submission" date="2017-10" db="EMBL/GenBank/DDBJ databases">
        <authorList>
            <person name="Regsiter A."/>
            <person name="William W."/>
        </authorList>
    </citation>
    <scope>NUCLEOTIDE SEQUENCE [LARGE SCALE GENOMIC DNA]</scope>
    <source>
        <strain evidence="2 3">CFBP6991</strain>
    </source>
</reference>
<dbReference type="SUPFAM" id="SSF47598">
    <property type="entry name" value="Ribbon-helix-helix"/>
    <property type="match status" value="1"/>
</dbReference>
<protein>
    <submittedName>
        <fullName evidence="2">Arc domain protein DNA binding domain protein (Modular protein)</fullName>
    </submittedName>
</protein>
<evidence type="ECO:0000259" key="1">
    <source>
        <dbReference type="Pfam" id="PF03869"/>
    </source>
</evidence>
<dbReference type="Gene3D" id="1.10.1220.10">
    <property type="entry name" value="Met repressor-like"/>
    <property type="match status" value="1"/>
</dbReference>
<dbReference type="AlphaFoldDB" id="A0A7Z7IXV3"/>
<dbReference type="InterPro" id="IPR005569">
    <property type="entry name" value="Arc_DNA-bd_dom"/>
</dbReference>
<dbReference type="InterPro" id="IPR010985">
    <property type="entry name" value="Ribbon_hlx_hlx"/>
</dbReference>
<feature type="domain" description="Arc-like DNA binding" evidence="1">
    <location>
        <begin position="2"/>
        <end position="44"/>
    </location>
</feature>
<dbReference type="EMBL" id="OCZC01000043">
    <property type="protein sequence ID" value="SOO22510.1"/>
    <property type="molecule type" value="Genomic_DNA"/>
</dbReference>
<organism evidence="2 3">
    <name type="scientific">Xanthomonas campestris pv. phaseoli</name>
    <dbReference type="NCBI Taxonomy" id="317013"/>
    <lineage>
        <taxon>Bacteria</taxon>
        <taxon>Pseudomonadati</taxon>
        <taxon>Pseudomonadota</taxon>
        <taxon>Gammaproteobacteria</taxon>
        <taxon>Lysobacterales</taxon>
        <taxon>Lysobacteraceae</taxon>
        <taxon>Xanthomonas</taxon>
    </lineage>
</organism>
<sequence>MARTDPQINLRIPTELKDRVATAASESGRSTNAEIVHRLNWSLSSDLTKEMRQEVAVAGLREAAREALEYWEMKNRDASSEAGLERAMFELDHWESQLRKLDKDR</sequence>
<dbReference type="Pfam" id="PF03869">
    <property type="entry name" value="Arc"/>
    <property type="match status" value="1"/>
</dbReference>